<organism evidence="1 2">
    <name type="scientific">Klebsiella pneumoniae</name>
    <dbReference type="NCBI Taxonomy" id="573"/>
    <lineage>
        <taxon>Bacteria</taxon>
        <taxon>Pseudomonadati</taxon>
        <taxon>Pseudomonadota</taxon>
        <taxon>Gammaproteobacteria</taxon>
        <taxon>Enterobacterales</taxon>
        <taxon>Enterobacteriaceae</taxon>
        <taxon>Klebsiella/Raoultella group</taxon>
        <taxon>Klebsiella</taxon>
        <taxon>Klebsiella pneumoniae complex</taxon>
    </lineage>
</organism>
<protein>
    <submittedName>
        <fullName evidence="1">Uncharacterized protein</fullName>
    </submittedName>
</protein>
<dbReference type="AlphaFoldDB" id="A0AAW8A9W5"/>
<gene>
    <name evidence="1" type="ORF">Q6294_03050</name>
</gene>
<reference evidence="1" key="1">
    <citation type="submission" date="2023-07" db="EMBL/GenBank/DDBJ databases">
        <authorList>
            <person name="Peng Z."/>
        </authorList>
    </citation>
    <scope>NUCLEOTIDE SEQUENCE</scope>
    <source>
        <strain evidence="1">KP219</strain>
    </source>
</reference>
<evidence type="ECO:0000313" key="2">
    <source>
        <dbReference type="Proteomes" id="UP001244490"/>
    </source>
</evidence>
<evidence type="ECO:0000313" key="1">
    <source>
        <dbReference type="EMBL" id="MDP0966025.1"/>
    </source>
</evidence>
<dbReference type="Proteomes" id="UP001244490">
    <property type="component" value="Unassembled WGS sequence"/>
</dbReference>
<dbReference type="RefSeq" id="WP_208514436.1">
    <property type="nucleotide sequence ID" value="NZ_CP153686.1"/>
</dbReference>
<proteinExistence type="predicted"/>
<sequence length="158" mass="18463">MCEHVSGVLTADEEQKLSRLFSVLENPTYKSRSKPSDLETQRKARLLLNRGFSLQIVANTLDLPFAEVWRLARQKQAVTWAMMTPTARTEFVREMWSHRMHPEQIRKRCDGLSYVSLRYYLHNAGITDAEMLGYYPDVFANICKLPTVKKKRTKRKAR</sequence>
<comment type="caution">
    <text evidence="1">The sequence shown here is derived from an EMBL/GenBank/DDBJ whole genome shotgun (WGS) entry which is preliminary data.</text>
</comment>
<accession>A0AAW8A9W5</accession>
<dbReference type="EMBL" id="JAUUIA010000002">
    <property type="protein sequence ID" value="MDP0966025.1"/>
    <property type="molecule type" value="Genomic_DNA"/>
</dbReference>
<name>A0AAW8A9W5_KLEPN</name>